<keyword evidence="3" id="KW-1185">Reference proteome</keyword>
<keyword evidence="1" id="KW-0472">Membrane</keyword>
<reference evidence="2 3" key="1">
    <citation type="submission" date="2018-12" db="EMBL/GenBank/DDBJ databases">
        <title>Complete genome of Litorilituus sediminis.</title>
        <authorList>
            <person name="Liu A."/>
            <person name="Rong J."/>
        </authorList>
    </citation>
    <scope>NUCLEOTIDE SEQUENCE [LARGE SCALE GENOMIC DNA]</scope>
    <source>
        <strain evidence="2 3">JCM 17549</strain>
    </source>
</reference>
<name>A0A4P6P1W7_9GAMM</name>
<dbReference type="OrthoDB" id="5005871at2"/>
<feature type="transmembrane region" description="Helical" evidence="1">
    <location>
        <begin position="103"/>
        <end position="120"/>
    </location>
</feature>
<dbReference type="RefSeq" id="WP_130599914.1">
    <property type="nucleotide sequence ID" value="NZ_CP034759.1"/>
</dbReference>
<keyword evidence="1" id="KW-0812">Transmembrane</keyword>
<evidence type="ECO:0000313" key="2">
    <source>
        <dbReference type="EMBL" id="QBG35083.1"/>
    </source>
</evidence>
<keyword evidence="1" id="KW-1133">Transmembrane helix</keyword>
<organism evidence="2 3">
    <name type="scientific">Litorilituus sediminis</name>
    <dbReference type="NCBI Taxonomy" id="718192"/>
    <lineage>
        <taxon>Bacteria</taxon>
        <taxon>Pseudomonadati</taxon>
        <taxon>Pseudomonadota</taxon>
        <taxon>Gammaproteobacteria</taxon>
        <taxon>Alteromonadales</taxon>
        <taxon>Colwelliaceae</taxon>
        <taxon>Litorilituus</taxon>
    </lineage>
</organism>
<gene>
    <name evidence="2" type="ORF">EMK97_04755</name>
</gene>
<evidence type="ECO:0000256" key="1">
    <source>
        <dbReference type="SAM" id="Phobius"/>
    </source>
</evidence>
<accession>A0A4P6P1W7</accession>
<dbReference type="KEGG" id="lsd:EMK97_04755"/>
<feature type="transmembrane region" description="Helical" evidence="1">
    <location>
        <begin position="51"/>
        <end position="70"/>
    </location>
</feature>
<sequence>MLYYVAAVLLIFIGVAHSYLGERYILIRLFRRGNLPKLFGGEAFTQNTLRFAWHLTTIAWWGFAAILIYLAEQALHLQTLAMIIAVTFLLHAVISLVGGRGKHFSWLIFSAIAACLLLASNR</sequence>
<evidence type="ECO:0000313" key="3">
    <source>
        <dbReference type="Proteomes" id="UP000290244"/>
    </source>
</evidence>
<proteinExistence type="predicted"/>
<protein>
    <submittedName>
        <fullName evidence="2">Uncharacterized protein</fullName>
    </submittedName>
</protein>
<dbReference type="EMBL" id="CP034759">
    <property type="protein sequence ID" value="QBG35083.1"/>
    <property type="molecule type" value="Genomic_DNA"/>
</dbReference>
<dbReference type="Proteomes" id="UP000290244">
    <property type="component" value="Chromosome"/>
</dbReference>
<dbReference type="AlphaFoldDB" id="A0A4P6P1W7"/>
<feature type="transmembrane region" description="Helical" evidence="1">
    <location>
        <begin position="77"/>
        <end position="97"/>
    </location>
</feature>